<feature type="domain" description="PRC-barrel" evidence="2">
    <location>
        <begin position="90"/>
        <end position="166"/>
    </location>
</feature>
<dbReference type="InterPro" id="IPR027275">
    <property type="entry name" value="PRC-brl_dom"/>
</dbReference>
<proteinExistence type="predicted"/>
<feature type="compositionally biased region" description="Acidic residues" evidence="1">
    <location>
        <begin position="282"/>
        <end position="296"/>
    </location>
</feature>
<gene>
    <name evidence="3" type="ORF">KME15_08725</name>
</gene>
<feature type="region of interest" description="Disordered" evidence="1">
    <location>
        <begin position="232"/>
        <end position="258"/>
    </location>
</feature>
<dbReference type="PANTHER" id="PTHR36740:SF1">
    <property type="entry name" value="PRC-BARREL DOMAIN-CONTAINING PROTEIN"/>
    <property type="match status" value="1"/>
</dbReference>
<reference evidence="3" key="2">
    <citation type="journal article" date="2022" name="Microbiol. Resour. Announc.">
        <title>Metagenome Sequencing to Explore Phylogenomics of Terrestrial Cyanobacteria.</title>
        <authorList>
            <person name="Ward R.D."/>
            <person name="Stajich J.E."/>
            <person name="Johansen J.R."/>
            <person name="Huntemann M."/>
            <person name="Clum A."/>
            <person name="Foster B."/>
            <person name="Foster B."/>
            <person name="Roux S."/>
            <person name="Palaniappan K."/>
            <person name="Varghese N."/>
            <person name="Mukherjee S."/>
            <person name="Reddy T.B.K."/>
            <person name="Daum C."/>
            <person name="Copeland A."/>
            <person name="Chen I.A."/>
            <person name="Ivanova N.N."/>
            <person name="Kyrpides N.C."/>
            <person name="Shapiro N."/>
            <person name="Eloe-Fadrosh E.A."/>
            <person name="Pietrasiak N."/>
        </authorList>
    </citation>
    <scope>NUCLEOTIDE SEQUENCE</scope>
    <source>
        <strain evidence="3">UHER 2000/2452</strain>
    </source>
</reference>
<sequence length="322" mass="36129">MTSEQYCQRADLIGTQVITRNTGKRLGVVSQLWADVDRREVVVIGVRQNILSGVMSQEQQTLLLKSVRQIGDVVLVDDDSVLDEDITLDSYSNLINSEVITETGELLGKVRGFKFEANSGRVESIVLASIGLPQIPDQVLSTYELSMDEVVSSGPDRLIVFEGSEEKMNQLTVGLLERLGIGKPPWDRDEDTAYMTPTATTNQLPSGIKTPVEPMRAKIPVAQETWDDDHWQEVQPRQQPKVMRQELPNEEPEDNWGGQADVYDDVEYQEIPSTSPASAYAGDEDVTNDAWADDDNPIPYRAPEVNIPERKRVVEYEEETDY</sequence>
<name>A0A951ULV9_9CYAN</name>
<evidence type="ECO:0000259" key="2">
    <source>
        <dbReference type="Pfam" id="PF05239"/>
    </source>
</evidence>
<dbReference type="EMBL" id="JAHHHD010000007">
    <property type="protein sequence ID" value="MBW4658745.1"/>
    <property type="molecule type" value="Genomic_DNA"/>
</dbReference>
<dbReference type="Gene3D" id="2.30.30.240">
    <property type="entry name" value="PRC-barrel domain"/>
    <property type="match status" value="2"/>
</dbReference>
<dbReference type="Proteomes" id="UP000757435">
    <property type="component" value="Unassembled WGS sequence"/>
</dbReference>
<dbReference type="PANTHER" id="PTHR36740">
    <property type="entry name" value="PRC DOMAIN-CONTAINING PROTEIN"/>
    <property type="match status" value="1"/>
</dbReference>
<evidence type="ECO:0000313" key="3">
    <source>
        <dbReference type="EMBL" id="MBW4658745.1"/>
    </source>
</evidence>
<evidence type="ECO:0000313" key="4">
    <source>
        <dbReference type="Proteomes" id="UP000757435"/>
    </source>
</evidence>
<dbReference type="SUPFAM" id="SSF50346">
    <property type="entry name" value="PRC-barrel domain"/>
    <property type="match status" value="2"/>
</dbReference>
<reference evidence="3" key="1">
    <citation type="submission" date="2021-05" db="EMBL/GenBank/DDBJ databases">
        <authorList>
            <person name="Pietrasiak N."/>
            <person name="Ward R."/>
            <person name="Stajich J.E."/>
            <person name="Kurbessoian T."/>
        </authorList>
    </citation>
    <scope>NUCLEOTIDE SEQUENCE</scope>
    <source>
        <strain evidence="3">UHER 2000/2452</strain>
    </source>
</reference>
<evidence type="ECO:0000256" key="1">
    <source>
        <dbReference type="SAM" id="MobiDB-lite"/>
    </source>
</evidence>
<organism evidence="3 4">
    <name type="scientific">Drouetiella hepatica Uher 2000/2452</name>
    <dbReference type="NCBI Taxonomy" id="904376"/>
    <lineage>
        <taxon>Bacteria</taxon>
        <taxon>Bacillati</taxon>
        <taxon>Cyanobacteriota</taxon>
        <taxon>Cyanophyceae</taxon>
        <taxon>Oculatellales</taxon>
        <taxon>Oculatellaceae</taxon>
        <taxon>Drouetiella</taxon>
    </lineage>
</organism>
<protein>
    <submittedName>
        <fullName evidence="3">PRC-barrel domain-containing protein</fullName>
    </submittedName>
</protein>
<dbReference type="Pfam" id="PF05239">
    <property type="entry name" value="PRC"/>
    <property type="match status" value="2"/>
</dbReference>
<comment type="caution">
    <text evidence="3">The sequence shown here is derived from an EMBL/GenBank/DDBJ whole genome shotgun (WGS) entry which is preliminary data.</text>
</comment>
<dbReference type="InterPro" id="IPR011033">
    <property type="entry name" value="PRC_barrel-like_sf"/>
</dbReference>
<dbReference type="AlphaFoldDB" id="A0A951ULV9"/>
<feature type="domain" description="PRC-barrel" evidence="2">
    <location>
        <begin position="10"/>
        <end position="79"/>
    </location>
</feature>
<feature type="region of interest" description="Disordered" evidence="1">
    <location>
        <begin position="273"/>
        <end position="302"/>
    </location>
</feature>
<accession>A0A951ULV9</accession>